<keyword evidence="2" id="KW-0472">Membrane</keyword>
<gene>
    <name evidence="3" type="ORF">FB567DRAFT_87144</name>
</gene>
<sequence length="163" mass="18658">MRVRGHAFARSVISLNIICLSLQHHNPNPRRHRRTTPSHPQHTHPHVLPSKATFSAPPPDSSHYIYPNLPKPSNLTHDHHLLQVRGPPHTNDKYAVDPGGRLFESACFLTKSMCQSLPPPRWQRVTENSTGVENTPGFTSRFAFNWEVGVSVLFWVFWWSFRG</sequence>
<evidence type="ECO:0000313" key="3">
    <source>
        <dbReference type="EMBL" id="KAH7083555.1"/>
    </source>
</evidence>
<dbReference type="AlphaFoldDB" id="A0A8K0VWZ0"/>
<evidence type="ECO:0000256" key="2">
    <source>
        <dbReference type="SAM" id="Phobius"/>
    </source>
</evidence>
<organism evidence="3 4">
    <name type="scientific">Paraphoma chrysanthemicola</name>
    <dbReference type="NCBI Taxonomy" id="798071"/>
    <lineage>
        <taxon>Eukaryota</taxon>
        <taxon>Fungi</taxon>
        <taxon>Dikarya</taxon>
        <taxon>Ascomycota</taxon>
        <taxon>Pezizomycotina</taxon>
        <taxon>Dothideomycetes</taxon>
        <taxon>Pleosporomycetidae</taxon>
        <taxon>Pleosporales</taxon>
        <taxon>Pleosporineae</taxon>
        <taxon>Phaeosphaeriaceae</taxon>
        <taxon>Paraphoma</taxon>
    </lineage>
</organism>
<name>A0A8K0VWZ0_9PLEO</name>
<proteinExistence type="predicted"/>
<accession>A0A8K0VWZ0</accession>
<keyword evidence="2" id="KW-0812">Transmembrane</keyword>
<feature type="compositionally biased region" description="Basic residues" evidence="1">
    <location>
        <begin position="27"/>
        <end position="45"/>
    </location>
</feature>
<reference evidence="3" key="1">
    <citation type="journal article" date="2021" name="Nat. Commun.">
        <title>Genetic determinants of endophytism in the Arabidopsis root mycobiome.</title>
        <authorList>
            <person name="Mesny F."/>
            <person name="Miyauchi S."/>
            <person name="Thiergart T."/>
            <person name="Pickel B."/>
            <person name="Atanasova L."/>
            <person name="Karlsson M."/>
            <person name="Huettel B."/>
            <person name="Barry K.W."/>
            <person name="Haridas S."/>
            <person name="Chen C."/>
            <person name="Bauer D."/>
            <person name="Andreopoulos W."/>
            <person name="Pangilinan J."/>
            <person name="LaButti K."/>
            <person name="Riley R."/>
            <person name="Lipzen A."/>
            <person name="Clum A."/>
            <person name="Drula E."/>
            <person name="Henrissat B."/>
            <person name="Kohler A."/>
            <person name="Grigoriev I.V."/>
            <person name="Martin F.M."/>
            <person name="Hacquard S."/>
        </authorList>
    </citation>
    <scope>NUCLEOTIDE SEQUENCE</scope>
    <source>
        <strain evidence="3">MPI-SDFR-AT-0120</strain>
    </source>
</reference>
<feature type="transmembrane region" description="Helical" evidence="2">
    <location>
        <begin position="142"/>
        <end position="161"/>
    </location>
</feature>
<comment type="caution">
    <text evidence="3">The sequence shown here is derived from an EMBL/GenBank/DDBJ whole genome shotgun (WGS) entry which is preliminary data.</text>
</comment>
<dbReference type="EMBL" id="JAGMVJ010000013">
    <property type="protein sequence ID" value="KAH7083555.1"/>
    <property type="molecule type" value="Genomic_DNA"/>
</dbReference>
<evidence type="ECO:0000256" key="1">
    <source>
        <dbReference type="SAM" id="MobiDB-lite"/>
    </source>
</evidence>
<keyword evidence="2" id="KW-1133">Transmembrane helix</keyword>
<dbReference type="Proteomes" id="UP000813461">
    <property type="component" value="Unassembled WGS sequence"/>
</dbReference>
<protein>
    <submittedName>
        <fullName evidence="3">Uncharacterized protein</fullName>
    </submittedName>
</protein>
<keyword evidence="4" id="KW-1185">Reference proteome</keyword>
<evidence type="ECO:0000313" key="4">
    <source>
        <dbReference type="Proteomes" id="UP000813461"/>
    </source>
</evidence>
<feature type="region of interest" description="Disordered" evidence="1">
    <location>
        <begin position="26"/>
        <end position="58"/>
    </location>
</feature>